<dbReference type="Proteomes" id="UP000799439">
    <property type="component" value="Unassembled WGS sequence"/>
</dbReference>
<dbReference type="Pfam" id="PF00443">
    <property type="entry name" value="UCH"/>
    <property type="match status" value="1"/>
</dbReference>
<feature type="compositionally biased region" description="Basic and acidic residues" evidence="8">
    <location>
        <begin position="1192"/>
        <end position="1206"/>
    </location>
</feature>
<dbReference type="PANTHER" id="PTHR43982">
    <property type="entry name" value="UBIQUITIN CARBOXYL-TERMINAL HYDROLASE"/>
    <property type="match status" value="1"/>
</dbReference>
<evidence type="ECO:0000256" key="6">
    <source>
        <dbReference type="ARBA" id="ARBA00022807"/>
    </source>
</evidence>
<keyword evidence="6" id="KW-0788">Thiol protease</keyword>
<dbReference type="SUPFAM" id="SSF54001">
    <property type="entry name" value="Cysteine proteinases"/>
    <property type="match status" value="1"/>
</dbReference>
<comment type="catalytic activity">
    <reaction evidence="1">
        <text>Thiol-dependent hydrolysis of ester, thioester, amide, peptide and isopeptide bonds formed by the C-terminal Gly of ubiquitin (a 76-residue protein attached to proteins as an intracellular targeting signal).</text>
        <dbReference type="EC" id="3.4.19.12"/>
    </reaction>
</comment>
<evidence type="ECO:0000259" key="9">
    <source>
        <dbReference type="PROSITE" id="PS50235"/>
    </source>
</evidence>
<dbReference type="Gene3D" id="3.90.70.10">
    <property type="entry name" value="Cysteine proteinases"/>
    <property type="match status" value="1"/>
</dbReference>
<dbReference type="PANTHER" id="PTHR43982:SF6">
    <property type="entry name" value="UBIQUITIN CARBOXYL-TERMINAL HYDROLASE 2-RELATED"/>
    <property type="match status" value="1"/>
</dbReference>
<dbReference type="EMBL" id="ML996083">
    <property type="protein sequence ID" value="KAF2155379.1"/>
    <property type="molecule type" value="Genomic_DNA"/>
</dbReference>
<keyword evidence="4" id="KW-0833">Ubl conjugation pathway</keyword>
<comment type="caution">
    <text evidence="10">The sequence shown here is derived from an EMBL/GenBank/DDBJ whole genome shotgun (WGS) entry which is preliminary data.</text>
</comment>
<accession>A0A9P4J5V1</accession>
<dbReference type="OrthoDB" id="2420415at2759"/>
<proteinExistence type="predicted"/>
<dbReference type="GO" id="GO:0061136">
    <property type="term" value="P:regulation of proteasomal protein catabolic process"/>
    <property type="evidence" value="ECO:0007669"/>
    <property type="project" value="TreeGrafter"/>
</dbReference>
<keyword evidence="5" id="KW-0378">Hydrolase</keyword>
<feature type="region of interest" description="Disordered" evidence="8">
    <location>
        <begin position="1"/>
        <end position="25"/>
    </location>
</feature>
<dbReference type="EC" id="3.4.19.12" evidence="2"/>
<protein>
    <recommendedName>
        <fullName evidence="2">ubiquitinyl hydrolase 1</fullName>
        <ecNumber evidence="2">3.4.19.12</ecNumber>
    </recommendedName>
</protein>
<feature type="region of interest" description="Disordered" evidence="8">
    <location>
        <begin position="1162"/>
        <end position="1206"/>
    </location>
</feature>
<gene>
    <name evidence="10" type="ORF">K461DRAFT_276593</name>
</gene>
<sequence>MIFAPPDHNPAHGTGARGPEAFLPGKTAPRLVHDALLLDPIATIDTNHGFDLLADPAANFDGSRPLPQALPRSACSHEYALKASRTHTPPKDYRPSAGDTFEAHAVCRKCRLHTSIRMTYPSDALQPCPNADFPLHHFILSKESAESSYVFRCSSHNCRAVTTFTYHPPVIHISDLDLLTNPTFLSKRYHDAVAKDTTRTGFILSTRVSTLWKLRRYIRDSLKPDSAGKKIPVENKRFLESFGSDCDELFRRLGFVYIEEEGQDASWALPQAPQDGKSRERNFLENWDFELQALIDKFAAEDGDLNPCPDYSWTAAKLEVERIVSAHSYAKVTQTRREESGGAQDHPFYASLGAMRDFSDDNIVFSYERQTACSPQNGPYYFDCLQDLANGRQSESLIMKASILESEGIIGQKSIDEAYRYLGFAPSVAVTDEIIIDRYRSRMQDTGPSAQPALRAMLKSLASARQSRALLDAASDTIDTYDQALSWLGAVSDYPDESIVTLFTTKVADDNSTEALARRAVKVIADHRNSEYLRNWLTTGETQETGMSVDEACAHLKIQLDTVDESMLQLVFDAARSDNPGWKTDKAIETVTKAYKRPKEEPKHSPESWPVGLTSHGNTCYLNSLLQYYFTIKPLRDLVAHFDDHKFDLSTHGGKDERVGSRKVTPLEIRAYQKFVEDLKHLFERMIRDPGPAVKPEADLVCRAFLKAEETETQTASQSRAQSPPADIGIEQPKPQHAKASVNDSTPFASSATLTKDDVQMSSIPIGVDGLPPSPPTSLPDTDKIMKDTNSLDVPPLPPRQVSTPVRQQTNLTKAEEAARQQQDVTEVMDEILFRLRCAIKPSGMDTREEQLDMLREIFYMKISERTIDEAGKEVSREDDALNILLNIPSRPTDIYSALDEVFELQTIDHGSKKLKQYKTLQSLPPLLQINIPRNTYDRTTGRGVKVEHKIHLEETLYLDRYYGWENSEIQDRRVESWRWRQQLSVLEAQRDVINRNAKTELAGPAKLQTLAKHVKNLEQCNTVLENLGLSPIEFDESLIDDLDSAAATMQAQLAAIDEQIASLQDKISSSFGGHKNIKYRLHSAFFHRGGYGHGHYWTCIFDFQNSMWRIYNDEKVDELTNVNDIFDAETWQQGTPTYAVYVRDDLKDKYVQSVCRAPENPMQEAQLSKEEPVDEVMQDVQGPAAPSSWNEESHKGSGDHKGVVW</sequence>
<evidence type="ECO:0000256" key="1">
    <source>
        <dbReference type="ARBA" id="ARBA00000707"/>
    </source>
</evidence>
<dbReference type="PROSITE" id="PS00972">
    <property type="entry name" value="USP_1"/>
    <property type="match status" value="1"/>
</dbReference>
<feature type="compositionally biased region" description="Polar residues" evidence="8">
    <location>
        <begin position="713"/>
        <end position="722"/>
    </location>
</feature>
<evidence type="ECO:0000313" key="10">
    <source>
        <dbReference type="EMBL" id="KAF2155379.1"/>
    </source>
</evidence>
<dbReference type="InterPro" id="IPR044635">
    <property type="entry name" value="UBP14-like"/>
</dbReference>
<keyword evidence="11" id="KW-1185">Reference proteome</keyword>
<dbReference type="GO" id="GO:0043161">
    <property type="term" value="P:proteasome-mediated ubiquitin-dependent protein catabolic process"/>
    <property type="evidence" value="ECO:0007669"/>
    <property type="project" value="InterPro"/>
</dbReference>
<evidence type="ECO:0000256" key="4">
    <source>
        <dbReference type="ARBA" id="ARBA00022786"/>
    </source>
</evidence>
<keyword evidence="3" id="KW-0645">Protease</keyword>
<reference evidence="10" key="1">
    <citation type="journal article" date="2020" name="Stud. Mycol.">
        <title>101 Dothideomycetes genomes: a test case for predicting lifestyles and emergence of pathogens.</title>
        <authorList>
            <person name="Haridas S."/>
            <person name="Albert R."/>
            <person name="Binder M."/>
            <person name="Bloem J."/>
            <person name="Labutti K."/>
            <person name="Salamov A."/>
            <person name="Andreopoulos B."/>
            <person name="Baker S."/>
            <person name="Barry K."/>
            <person name="Bills G."/>
            <person name="Bluhm B."/>
            <person name="Cannon C."/>
            <person name="Castanera R."/>
            <person name="Culley D."/>
            <person name="Daum C."/>
            <person name="Ezra D."/>
            <person name="Gonzalez J."/>
            <person name="Henrissat B."/>
            <person name="Kuo A."/>
            <person name="Liang C."/>
            <person name="Lipzen A."/>
            <person name="Lutzoni F."/>
            <person name="Magnuson J."/>
            <person name="Mondo S."/>
            <person name="Nolan M."/>
            <person name="Ohm R."/>
            <person name="Pangilinan J."/>
            <person name="Park H.-J."/>
            <person name="Ramirez L."/>
            <person name="Alfaro M."/>
            <person name="Sun H."/>
            <person name="Tritt A."/>
            <person name="Yoshinaga Y."/>
            <person name="Zwiers L.-H."/>
            <person name="Turgeon B."/>
            <person name="Goodwin S."/>
            <person name="Spatafora J."/>
            <person name="Crous P."/>
            <person name="Grigoriev I."/>
        </authorList>
    </citation>
    <scope>NUCLEOTIDE SEQUENCE</scope>
    <source>
        <strain evidence="10">CBS 260.36</strain>
    </source>
</reference>
<evidence type="ECO:0000256" key="3">
    <source>
        <dbReference type="ARBA" id="ARBA00022670"/>
    </source>
</evidence>
<dbReference type="GO" id="GO:0004843">
    <property type="term" value="F:cysteine-type deubiquitinase activity"/>
    <property type="evidence" value="ECO:0007669"/>
    <property type="project" value="UniProtKB-EC"/>
</dbReference>
<dbReference type="AlphaFoldDB" id="A0A9P4J5V1"/>
<evidence type="ECO:0000313" key="11">
    <source>
        <dbReference type="Proteomes" id="UP000799439"/>
    </source>
</evidence>
<dbReference type="PROSITE" id="PS50235">
    <property type="entry name" value="USP_3"/>
    <property type="match status" value="1"/>
</dbReference>
<feature type="coiled-coil region" evidence="7">
    <location>
        <begin position="1040"/>
        <end position="1067"/>
    </location>
</feature>
<dbReference type="InterPro" id="IPR038765">
    <property type="entry name" value="Papain-like_cys_pep_sf"/>
</dbReference>
<dbReference type="InterPro" id="IPR018200">
    <property type="entry name" value="USP_CS"/>
</dbReference>
<evidence type="ECO:0000256" key="7">
    <source>
        <dbReference type="SAM" id="Coils"/>
    </source>
</evidence>
<dbReference type="InterPro" id="IPR001394">
    <property type="entry name" value="Peptidase_C19_UCH"/>
</dbReference>
<evidence type="ECO:0000256" key="8">
    <source>
        <dbReference type="SAM" id="MobiDB-lite"/>
    </source>
</evidence>
<dbReference type="Pfam" id="PF13446">
    <property type="entry name" value="RPT"/>
    <property type="match status" value="3"/>
</dbReference>
<feature type="region of interest" description="Disordered" evidence="8">
    <location>
        <begin position="763"/>
        <end position="782"/>
    </location>
</feature>
<organism evidence="10 11">
    <name type="scientific">Myriangium duriaei CBS 260.36</name>
    <dbReference type="NCBI Taxonomy" id="1168546"/>
    <lineage>
        <taxon>Eukaryota</taxon>
        <taxon>Fungi</taxon>
        <taxon>Dikarya</taxon>
        <taxon>Ascomycota</taxon>
        <taxon>Pezizomycotina</taxon>
        <taxon>Dothideomycetes</taxon>
        <taxon>Dothideomycetidae</taxon>
        <taxon>Myriangiales</taxon>
        <taxon>Myriangiaceae</taxon>
        <taxon>Myriangium</taxon>
    </lineage>
</organism>
<keyword evidence="7" id="KW-0175">Coiled coil</keyword>
<dbReference type="InterPro" id="IPR025305">
    <property type="entry name" value="UCH_repeat_domain"/>
</dbReference>
<dbReference type="InterPro" id="IPR028889">
    <property type="entry name" value="USP"/>
</dbReference>
<dbReference type="GO" id="GO:0070628">
    <property type="term" value="F:proteasome binding"/>
    <property type="evidence" value="ECO:0007669"/>
    <property type="project" value="TreeGrafter"/>
</dbReference>
<evidence type="ECO:0000256" key="2">
    <source>
        <dbReference type="ARBA" id="ARBA00012759"/>
    </source>
</evidence>
<dbReference type="GO" id="GO:0016579">
    <property type="term" value="P:protein deubiquitination"/>
    <property type="evidence" value="ECO:0007669"/>
    <property type="project" value="InterPro"/>
</dbReference>
<name>A0A9P4J5V1_9PEZI</name>
<feature type="domain" description="USP" evidence="9">
    <location>
        <begin position="611"/>
        <end position="1145"/>
    </location>
</feature>
<feature type="region of interest" description="Disordered" evidence="8">
    <location>
        <begin position="711"/>
        <end position="749"/>
    </location>
</feature>
<evidence type="ECO:0000256" key="5">
    <source>
        <dbReference type="ARBA" id="ARBA00022801"/>
    </source>
</evidence>